<protein>
    <submittedName>
        <fullName evidence="8">Unannotated protein</fullName>
    </submittedName>
</protein>
<dbReference type="EMBL" id="CAEZXO010000004">
    <property type="protein sequence ID" value="CAB4693341.1"/>
    <property type="molecule type" value="Genomic_DNA"/>
</dbReference>
<accession>A0A6J6W6B8</accession>
<dbReference type="EMBL" id="CAFABH010000007">
    <property type="protein sequence ID" value="CAB4826440.1"/>
    <property type="molecule type" value="Genomic_DNA"/>
</dbReference>
<dbReference type="InterPro" id="IPR000073">
    <property type="entry name" value="AB_hydrolase_1"/>
</dbReference>
<sequence length="432" mass="46433">MVNPGGPGASGKDYAYNAESILNPDILSNYDIVGFDPRGVGDSAPIHCLNDAETDASYAADSKPDNPAELVALEKQGREYAAKCLAKTKFLDHYGTVNSARDMDILRLALGDKKLNFLGKSYGTYLGTLYASLFPSNVGRMVLDGAVDPSISAVQQSISQAVGFDKALDSFITDCFTRSDCPLEKQSSKDVSRHELAVKQIIGIFHQAAVSPLLDKIDNSDATKKKFLTGQHARMATESLVVLGTASALYDNESGWPQLRTAIQESVAGYGATFLALGDEYSQRNTQGRYANNETDAGFVIDCLDWPENRTVSQITKDAKVFTTKAPVFGPYLAYGSLACKNFASKSDTAKLISMSRTIDTNPVVIIGTTRDPATPYTWAEGLHSKIHNSRLISLSADGHTGQGRGSTCVDSAVDSYYLSGKLPIADLQCAL</sequence>
<dbReference type="Pfam" id="PF00561">
    <property type="entry name" value="Abhydrolase_1"/>
    <property type="match status" value="1"/>
</dbReference>
<dbReference type="Gene3D" id="3.40.50.1820">
    <property type="entry name" value="alpha/beta hydrolase"/>
    <property type="match status" value="1"/>
</dbReference>
<dbReference type="EMBL" id="CAEZZW010000003">
    <property type="protein sequence ID" value="CAB4778518.1"/>
    <property type="molecule type" value="Genomic_DNA"/>
</dbReference>
<name>A0A6J6W6B8_9ZZZZ</name>
<evidence type="ECO:0000259" key="4">
    <source>
        <dbReference type="Pfam" id="PF00561"/>
    </source>
</evidence>
<evidence type="ECO:0000313" key="8">
    <source>
        <dbReference type="EMBL" id="CAB4778518.1"/>
    </source>
</evidence>
<dbReference type="AlphaFoldDB" id="A0A6J6W6B8"/>
<proteinExistence type="inferred from homology"/>
<dbReference type="PANTHER" id="PTHR43248:SF29">
    <property type="entry name" value="TRIPEPTIDYL AMINOPEPTIDASE"/>
    <property type="match status" value="1"/>
</dbReference>
<keyword evidence="2" id="KW-0732">Signal</keyword>
<dbReference type="PANTHER" id="PTHR43248">
    <property type="entry name" value="2-SUCCINYL-6-HYDROXY-2,4-CYCLOHEXADIENE-1-CARBOXYLATE SYNTHASE"/>
    <property type="match status" value="1"/>
</dbReference>
<dbReference type="EMBL" id="CAEZYM010000001">
    <property type="protein sequence ID" value="CAB4716990.1"/>
    <property type="molecule type" value="Genomic_DNA"/>
</dbReference>
<dbReference type="EMBL" id="CAESAE010000003">
    <property type="protein sequence ID" value="CAB4335926.1"/>
    <property type="molecule type" value="Genomic_DNA"/>
</dbReference>
<evidence type="ECO:0000256" key="2">
    <source>
        <dbReference type="ARBA" id="ARBA00022729"/>
    </source>
</evidence>
<dbReference type="EMBL" id="CAFBQX010000003">
    <property type="protein sequence ID" value="CAB5072458.1"/>
    <property type="molecule type" value="Genomic_DNA"/>
</dbReference>
<dbReference type="SUPFAM" id="SSF53474">
    <property type="entry name" value="alpha/beta-Hydrolases"/>
    <property type="match status" value="1"/>
</dbReference>
<evidence type="ECO:0000256" key="1">
    <source>
        <dbReference type="ARBA" id="ARBA00010088"/>
    </source>
</evidence>
<dbReference type="InterPro" id="IPR051601">
    <property type="entry name" value="Serine_prot/Carboxylest_S33"/>
</dbReference>
<dbReference type="InterPro" id="IPR029058">
    <property type="entry name" value="AB_hydrolase_fold"/>
</dbReference>
<organism evidence="8">
    <name type="scientific">freshwater metagenome</name>
    <dbReference type="NCBI Taxonomy" id="449393"/>
    <lineage>
        <taxon>unclassified sequences</taxon>
        <taxon>metagenomes</taxon>
        <taxon>ecological metagenomes</taxon>
    </lineage>
</organism>
<evidence type="ECO:0000313" key="9">
    <source>
        <dbReference type="EMBL" id="CAB4826440.1"/>
    </source>
</evidence>
<evidence type="ECO:0000313" key="13">
    <source>
        <dbReference type="EMBL" id="CAB5072458.1"/>
    </source>
</evidence>
<feature type="domain" description="AB hydrolase-1" evidence="4">
    <location>
        <begin position="2"/>
        <end position="403"/>
    </location>
</feature>
<dbReference type="EMBL" id="CAFBNH010000001">
    <property type="protein sequence ID" value="CAB4933788.1"/>
    <property type="molecule type" value="Genomic_DNA"/>
</dbReference>
<evidence type="ECO:0000313" key="11">
    <source>
        <dbReference type="EMBL" id="CAB4933788.1"/>
    </source>
</evidence>
<dbReference type="EMBL" id="CAFBOC010000001">
    <property type="protein sequence ID" value="CAB4968176.1"/>
    <property type="molecule type" value="Genomic_DNA"/>
</dbReference>
<dbReference type="EMBL" id="CAFBLD010000001">
    <property type="protein sequence ID" value="CAB4855232.1"/>
    <property type="molecule type" value="Genomic_DNA"/>
</dbReference>
<evidence type="ECO:0000313" key="12">
    <source>
        <dbReference type="EMBL" id="CAB4968176.1"/>
    </source>
</evidence>
<evidence type="ECO:0000313" key="10">
    <source>
        <dbReference type="EMBL" id="CAB4855232.1"/>
    </source>
</evidence>
<comment type="similarity">
    <text evidence="1">Belongs to the peptidase S33 family.</text>
</comment>
<evidence type="ECO:0000313" key="7">
    <source>
        <dbReference type="EMBL" id="CAB4716990.1"/>
    </source>
</evidence>
<dbReference type="GO" id="GO:0016787">
    <property type="term" value="F:hydrolase activity"/>
    <property type="evidence" value="ECO:0007669"/>
    <property type="project" value="UniProtKB-KW"/>
</dbReference>
<evidence type="ECO:0000313" key="5">
    <source>
        <dbReference type="EMBL" id="CAB4335926.1"/>
    </source>
</evidence>
<keyword evidence="3" id="KW-0378">Hydrolase</keyword>
<gene>
    <name evidence="6" type="ORF">UFOPK2510_00843</name>
    <name evidence="7" type="ORF">UFOPK2718_00195</name>
    <name evidence="8" type="ORF">UFOPK2936_00709</name>
    <name evidence="9" type="ORF">UFOPK3174_00583</name>
    <name evidence="10" type="ORF">UFOPK3328_00040</name>
    <name evidence="11" type="ORF">UFOPK3779_00040</name>
    <name evidence="12" type="ORF">UFOPK3913_00066</name>
    <name evidence="5" type="ORF">UFOPK4107_00599</name>
    <name evidence="13" type="ORF">UFOPK4403_00787</name>
</gene>
<evidence type="ECO:0000313" key="6">
    <source>
        <dbReference type="EMBL" id="CAB4693341.1"/>
    </source>
</evidence>
<reference evidence="8" key="1">
    <citation type="submission" date="2020-05" db="EMBL/GenBank/DDBJ databases">
        <authorList>
            <person name="Chiriac C."/>
            <person name="Salcher M."/>
            <person name="Ghai R."/>
            <person name="Kavagutti S V."/>
        </authorList>
    </citation>
    <scope>NUCLEOTIDE SEQUENCE</scope>
</reference>
<evidence type="ECO:0000256" key="3">
    <source>
        <dbReference type="ARBA" id="ARBA00022801"/>
    </source>
</evidence>